<gene>
    <name evidence="2" type="ORF">XBO1_1940066</name>
</gene>
<dbReference type="AlphaFoldDB" id="A0A077P3D1"/>
<keyword evidence="1" id="KW-0472">Membrane</keyword>
<keyword evidence="1" id="KW-0812">Transmembrane</keyword>
<dbReference type="HOGENOM" id="CLU_1824586_0_0_6"/>
<protein>
    <submittedName>
        <fullName evidence="2">Uncharacterized protein</fullName>
    </submittedName>
</protein>
<dbReference type="RefSeq" id="WP_038256126.1">
    <property type="nucleotide sequence ID" value="NZ_CAWLUU010000167.1"/>
</dbReference>
<evidence type="ECO:0000313" key="2">
    <source>
        <dbReference type="EMBL" id="CDH05550.1"/>
    </source>
</evidence>
<accession>A0A077P3D1</accession>
<dbReference type="EMBL" id="CBSX010000106">
    <property type="protein sequence ID" value="CDH05550.1"/>
    <property type="molecule type" value="Genomic_DNA"/>
</dbReference>
<feature type="transmembrane region" description="Helical" evidence="1">
    <location>
        <begin position="118"/>
        <end position="136"/>
    </location>
</feature>
<evidence type="ECO:0000256" key="1">
    <source>
        <dbReference type="SAM" id="Phobius"/>
    </source>
</evidence>
<keyword evidence="1" id="KW-1133">Transmembrane helix</keyword>
<feature type="transmembrane region" description="Helical" evidence="1">
    <location>
        <begin position="50"/>
        <end position="74"/>
    </location>
</feature>
<name>A0A077P3D1_XENBV</name>
<comment type="caution">
    <text evidence="2">The sequence shown here is derived from an EMBL/GenBank/DDBJ whole genome shotgun (WGS) entry which is preliminary data.</text>
</comment>
<sequence>MWIKSLFNMLIIIILFVFSNAGFISLDLTIKEVITPWPSKDYTSPELSFFIHATDYVMLTNNFLFVLCTALFLFRNKLKYSLRMIFSVFLISLLNNVATFIYILNFSTFFKFIKNQDIHWILISFPVSMIIIYILARKNANEQQGHN</sequence>
<reference evidence="2" key="1">
    <citation type="submission" date="2013-07" db="EMBL/GenBank/DDBJ databases">
        <title>Sub-species coevolution in mutualistic symbiosis.</title>
        <authorList>
            <person name="Murfin K."/>
            <person name="Klassen J."/>
            <person name="Lee M."/>
            <person name="Forst S."/>
            <person name="Stock P."/>
            <person name="Goodrich-Blair H."/>
        </authorList>
    </citation>
    <scope>NUCLEOTIDE SEQUENCE [LARGE SCALE GENOMIC DNA]</scope>
    <source>
        <strain evidence="2">Oregonense</strain>
    </source>
</reference>
<feature type="transmembrane region" description="Helical" evidence="1">
    <location>
        <begin position="7"/>
        <end position="30"/>
    </location>
</feature>
<dbReference type="Proteomes" id="UP000028483">
    <property type="component" value="Unassembled WGS sequence"/>
</dbReference>
<organism evidence="2">
    <name type="scientific">Xenorhabdus bovienii str. oregonense</name>
    <dbReference type="NCBI Taxonomy" id="1398202"/>
    <lineage>
        <taxon>Bacteria</taxon>
        <taxon>Pseudomonadati</taxon>
        <taxon>Pseudomonadota</taxon>
        <taxon>Gammaproteobacteria</taxon>
        <taxon>Enterobacterales</taxon>
        <taxon>Morganellaceae</taxon>
        <taxon>Xenorhabdus</taxon>
    </lineage>
</organism>
<proteinExistence type="predicted"/>
<feature type="transmembrane region" description="Helical" evidence="1">
    <location>
        <begin position="86"/>
        <end position="106"/>
    </location>
</feature>